<dbReference type="InterPro" id="IPR023222">
    <property type="entry name" value="PsbQ-like_dom_sf"/>
</dbReference>
<comment type="similarity">
    <text evidence="7">Belongs to the PsbQ family.</text>
</comment>
<comment type="subcellular location">
    <subcellularLocation>
        <location evidence="1">Plastid</location>
        <location evidence="1">Chloroplast thylakoid membrane</location>
        <topology evidence="1">Peripheral membrane protein</topology>
        <orientation evidence="1">Lumenal side</orientation>
    </subcellularLocation>
</comment>
<gene>
    <name evidence="8" type="primary">PQL3</name>
</gene>
<dbReference type="SUPFAM" id="SSF101112">
    <property type="entry name" value="Oxygen-evolving enhancer protein 3"/>
    <property type="match status" value="1"/>
</dbReference>
<dbReference type="GO" id="GO:0009535">
    <property type="term" value="C:chloroplast thylakoid membrane"/>
    <property type="evidence" value="ECO:0007669"/>
    <property type="project" value="UniProtKB-SubCell"/>
</dbReference>
<keyword evidence="4" id="KW-0809">Transit peptide</keyword>
<evidence type="ECO:0000256" key="1">
    <source>
        <dbReference type="ARBA" id="ARBA00004622"/>
    </source>
</evidence>
<evidence type="ECO:0000256" key="4">
    <source>
        <dbReference type="ARBA" id="ARBA00022946"/>
    </source>
</evidence>
<keyword evidence="5" id="KW-0793">Thylakoid</keyword>
<dbReference type="GO" id="GO:0019898">
    <property type="term" value="C:extrinsic component of membrane"/>
    <property type="evidence" value="ECO:0007669"/>
    <property type="project" value="InterPro"/>
</dbReference>
<keyword evidence="2" id="KW-0150">Chloroplast</keyword>
<sequence length="184" mass="20749">MGGRPLVSHASIPHISTTIISHLKPSLESHEMTRILLHSKCSRRVGAIATMSSILLLGDSIFNKECANGFDFRLVAPDQTVEEAESEIRGHAQDLVQVKTLLESESWKEAQKELRRSSARLRSDIYTIIQSKPGSERPLLRKLYTDIFTNVSNLDYAARDKDATRVWECYKNIVVALDDILSRI</sequence>
<evidence type="ECO:0000256" key="2">
    <source>
        <dbReference type="ARBA" id="ARBA00022528"/>
    </source>
</evidence>
<keyword evidence="3" id="KW-0934">Plastid</keyword>
<organism evidence="8">
    <name type="scientific">Monsonia marlothii</name>
    <dbReference type="NCBI Taxonomy" id="163685"/>
    <lineage>
        <taxon>Eukaryota</taxon>
        <taxon>Viridiplantae</taxon>
        <taxon>Streptophyta</taxon>
        <taxon>Embryophyta</taxon>
        <taxon>Tracheophyta</taxon>
        <taxon>Spermatophyta</taxon>
        <taxon>Magnoliopsida</taxon>
        <taxon>eudicotyledons</taxon>
        <taxon>Gunneridae</taxon>
        <taxon>Pentapetalae</taxon>
        <taxon>rosids</taxon>
        <taxon>malvids</taxon>
        <taxon>Geraniales</taxon>
        <taxon>Geraniaceae</taxon>
        <taxon>Monsonia</taxon>
    </lineage>
</organism>
<dbReference type="EMBL" id="KM584071">
    <property type="protein sequence ID" value="AKG62171.1"/>
    <property type="molecule type" value="mRNA"/>
</dbReference>
<dbReference type="GO" id="GO:0005509">
    <property type="term" value="F:calcium ion binding"/>
    <property type="evidence" value="ECO:0007669"/>
    <property type="project" value="InterPro"/>
</dbReference>
<dbReference type="InterPro" id="IPR008797">
    <property type="entry name" value="PSII_PsbQ"/>
</dbReference>
<dbReference type="GO" id="GO:0009767">
    <property type="term" value="P:photosynthetic electron transport chain"/>
    <property type="evidence" value="ECO:0007669"/>
    <property type="project" value="TreeGrafter"/>
</dbReference>
<evidence type="ECO:0000256" key="3">
    <source>
        <dbReference type="ARBA" id="ARBA00022640"/>
    </source>
</evidence>
<keyword evidence="6" id="KW-0472">Membrane</keyword>
<dbReference type="InterPro" id="IPR054099">
    <property type="entry name" value="PSII_PsbQ_pln"/>
</dbReference>
<dbReference type="PANTHER" id="PTHR33399">
    <property type="entry name" value="OXYGEN-EVOLVING ENHANCER PROTEIN 3-1, CHLOROPLASTIC"/>
    <property type="match status" value="1"/>
</dbReference>
<dbReference type="PANTHER" id="PTHR33399:SF6">
    <property type="entry name" value="PSBQ-LIKE PROTEIN 3, CHLOROPLASTIC"/>
    <property type="match status" value="1"/>
</dbReference>
<dbReference type="AlphaFoldDB" id="A0A0F7GXW0"/>
<dbReference type="Pfam" id="PF05757">
    <property type="entry name" value="PsbQ"/>
    <property type="match status" value="1"/>
</dbReference>
<evidence type="ECO:0000313" key="8">
    <source>
        <dbReference type="EMBL" id="AKG62171.1"/>
    </source>
</evidence>
<protein>
    <submittedName>
        <fullName evidence="8">PQL-like protein</fullName>
    </submittedName>
</protein>
<accession>A0A0F7GXW0</accession>
<proteinExistence type="evidence at transcript level"/>
<dbReference type="FunFam" id="1.20.120.290:FF:000004">
    <property type="entry name" value="Oxygen-evolving enhancer protein 3"/>
    <property type="match status" value="1"/>
</dbReference>
<reference evidence="8" key="1">
    <citation type="journal article" date="2015" name="BMC Plant Biol.">
        <title>NDH expression marks major transitions in plant evolution and reveals coordinate intracellular gene loss.</title>
        <authorList>
            <person name="Ruhlman T.A."/>
            <person name="Chang W.J."/>
            <person name="Chen J.J."/>
            <person name="Huang Y.T."/>
            <person name="Chan M.T."/>
            <person name="Zhang J."/>
            <person name="Liao D.C."/>
            <person name="Blazier J.C."/>
            <person name="Jin X."/>
            <person name="Shih M.C."/>
            <person name="Jansen R.K."/>
            <person name="Lin C.S."/>
        </authorList>
    </citation>
    <scope>NUCLEOTIDE SEQUENCE</scope>
</reference>
<evidence type="ECO:0000256" key="7">
    <source>
        <dbReference type="ARBA" id="ARBA00035649"/>
    </source>
</evidence>
<dbReference type="Gene3D" id="1.20.120.290">
    <property type="entry name" value="Oxygen-evolving enhancer protein 3 (PsbQ), four-helix up-down bundle"/>
    <property type="match status" value="1"/>
</dbReference>
<name>A0A0F7GXW0_9ROSI</name>
<evidence type="ECO:0000256" key="6">
    <source>
        <dbReference type="ARBA" id="ARBA00023136"/>
    </source>
</evidence>
<dbReference type="GO" id="GO:0009654">
    <property type="term" value="C:photosystem II oxygen evolving complex"/>
    <property type="evidence" value="ECO:0007669"/>
    <property type="project" value="InterPro"/>
</dbReference>
<evidence type="ECO:0000256" key="5">
    <source>
        <dbReference type="ARBA" id="ARBA00023078"/>
    </source>
</evidence>